<sequence>MISQISTPFRALVLLLTLIGSLYVFHPYTNNRSSFSFTTRPSHNATATETPESAPPAKAPHTVSPPATQASADSTSENANNLISGDIADDPDEGGPRVRQATMIYETERFNDIYERSIDTHIKHGEQWGVPTHILRHDIVEAGFFNKPAYILGLITQEMAKPYGKRAGWIVWFDADTIILNPAVPWTLFLPPSDFDDIHLLATQDFNGFNAGMAIFRVHEWSVQMLSETLALRQLRPEVQFEHYDQGALRWVMERDGYAEHVIYQPHDWWNAFGLAREPYQTDAFTLHFAGVDCCGQPESKGTVMGRWLDIVENRPQEYAVELEQTKLPKAVEEYWALLKKAKKTMKDIENAKDNPRELQIAKSDLWAYYTWHADNATAISMAIKKTEDIIAGVGVKQGNEAKPFSNPTEDALKEAERQNNAANKAKQKAQAKEGESAKKEEKPAEKEAASKTKEEKFAKNEEASPEKEAVESKKKAAPAKKAPAKKEPAPPAQNNR</sequence>
<gene>
    <name evidence="5" type="ORF">IMSHALPRED_010577</name>
</gene>
<name>A0A8H3ESD7_9LECA</name>
<comment type="similarity">
    <text evidence="1">Belongs to the glycosyltransferase 34 family.</text>
</comment>
<dbReference type="Proteomes" id="UP000664534">
    <property type="component" value="Unassembled WGS sequence"/>
</dbReference>
<dbReference type="AlphaFoldDB" id="A0A8H3ESD7"/>
<dbReference type="SUPFAM" id="SSF53448">
    <property type="entry name" value="Nucleotide-diphospho-sugar transferases"/>
    <property type="match status" value="1"/>
</dbReference>
<dbReference type="Gene3D" id="3.90.550.10">
    <property type="entry name" value="Spore Coat Polysaccharide Biosynthesis Protein SpsA, Chain A"/>
    <property type="match status" value="1"/>
</dbReference>
<evidence type="ECO:0000256" key="4">
    <source>
        <dbReference type="SAM" id="MobiDB-lite"/>
    </source>
</evidence>
<evidence type="ECO:0000256" key="2">
    <source>
        <dbReference type="ARBA" id="ARBA00022676"/>
    </source>
</evidence>
<evidence type="ECO:0000256" key="1">
    <source>
        <dbReference type="ARBA" id="ARBA00005664"/>
    </source>
</evidence>
<feature type="compositionally biased region" description="Polar residues" evidence="4">
    <location>
        <begin position="65"/>
        <end position="83"/>
    </location>
</feature>
<keyword evidence="3" id="KW-0808">Transferase</keyword>
<dbReference type="PANTHER" id="PTHR31306">
    <property type="entry name" value="ALPHA-1,6-MANNOSYLTRANSFERASE MNN11-RELATED"/>
    <property type="match status" value="1"/>
</dbReference>
<reference evidence="5" key="1">
    <citation type="submission" date="2021-03" db="EMBL/GenBank/DDBJ databases">
        <authorList>
            <person name="Tagirdzhanova G."/>
        </authorList>
    </citation>
    <scope>NUCLEOTIDE SEQUENCE</scope>
</reference>
<dbReference type="GO" id="GO:0000139">
    <property type="term" value="C:Golgi membrane"/>
    <property type="evidence" value="ECO:0007669"/>
    <property type="project" value="TreeGrafter"/>
</dbReference>
<dbReference type="InterPro" id="IPR008630">
    <property type="entry name" value="Glyco_trans_34"/>
</dbReference>
<keyword evidence="6" id="KW-1185">Reference proteome</keyword>
<feature type="compositionally biased region" description="Polar residues" evidence="4">
    <location>
        <begin position="38"/>
        <end position="51"/>
    </location>
</feature>
<dbReference type="InterPro" id="IPR029044">
    <property type="entry name" value="Nucleotide-diphossugar_trans"/>
</dbReference>
<dbReference type="GO" id="GO:0016757">
    <property type="term" value="F:glycosyltransferase activity"/>
    <property type="evidence" value="ECO:0007669"/>
    <property type="project" value="UniProtKB-KW"/>
</dbReference>
<evidence type="ECO:0000256" key="3">
    <source>
        <dbReference type="ARBA" id="ARBA00022679"/>
    </source>
</evidence>
<feature type="region of interest" description="Disordered" evidence="4">
    <location>
        <begin position="38"/>
        <end position="96"/>
    </location>
</feature>
<dbReference type="GO" id="GO:0006487">
    <property type="term" value="P:protein N-linked glycosylation"/>
    <property type="evidence" value="ECO:0007669"/>
    <property type="project" value="TreeGrafter"/>
</dbReference>
<protein>
    <recommendedName>
        <fullName evidence="7">Glycosyltransferase</fullName>
    </recommendedName>
</protein>
<evidence type="ECO:0000313" key="5">
    <source>
        <dbReference type="EMBL" id="CAF9911794.1"/>
    </source>
</evidence>
<comment type="caution">
    <text evidence="5">The sequence shown here is derived from an EMBL/GenBank/DDBJ whole genome shotgun (WGS) entry which is preliminary data.</text>
</comment>
<evidence type="ECO:0000313" key="6">
    <source>
        <dbReference type="Proteomes" id="UP000664534"/>
    </source>
</evidence>
<organism evidence="5 6">
    <name type="scientific">Imshaugia aleurites</name>
    <dbReference type="NCBI Taxonomy" id="172621"/>
    <lineage>
        <taxon>Eukaryota</taxon>
        <taxon>Fungi</taxon>
        <taxon>Dikarya</taxon>
        <taxon>Ascomycota</taxon>
        <taxon>Pezizomycotina</taxon>
        <taxon>Lecanoromycetes</taxon>
        <taxon>OSLEUM clade</taxon>
        <taxon>Lecanoromycetidae</taxon>
        <taxon>Lecanorales</taxon>
        <taxon>Lecanorineae</taxon>
        <taxon>Parmeliaceae</taxon>
        <taxon>Imshaugia</taxon>
    </lineage>
</organism>
<evidence type="ECO:0008006" key="7">
    <source>
        <dbReference type="Google" id="ProtNLM"/>
    </source>
</evidence>
<keyword evidence="2" id="KW-0328">Glycosyltransferase</keyword>
<dbReference type="Pfam" id="PF05637">
    <property type="entry name" value="Glyco_transf_34"/>
    <property type="match status" value="1"/>
</dbReference>
<dbReference type="EMBL" id="CAJPDT010000009">
    <property type="protein sequence ID" value="CAF9911794.1"/>
    <property type="molecule type" value="Genomic_DNA"/>
</dbReference>
<dbReference type="OrthoDB" id="407658at2759"/>
<feature type="compositionally biased region" description="Basic and acidic residues" evidence="4">
    <location>
        <begin position="431"/>
        <end position="475"/>
    </location>
</feature>
<accession>A0A8H3ESD7</accession>
<feature type="region of interest" description="Disordered" evidence="4">
    <location>
        <begin position="399"/>
        <end position="497"/>
    </location>
</feature>
<dbReference type="PANTHER" id="PTHR31306:SF8">
    <property type="entry name" value="GLYCOSYLTRANSFERASE FAMILY 34 PROTEIN"/>
    <property type="match status" value="1"/>
</dbReference>
<proteinExistence type="inferred from homology"/>